<dbReference type="HOGENOM" id="CLU_027450_0_0_1"/>
<accession>J4UFL6</accession>
<comment type="caution">
    <text evidence="2">The sequence shown here is derived from an EMBL/GenBank/DDBJ whole genome shotgun (WGS) entry which is preliminary data.</text>
</comment>
<proteinExistence type="predicted"/>
<feature type="region of interest" description="Disordered" evidence="1">
    <location>
        <begin position="565"/>
        <end position="635"/>
    </location>
</feature>
<evidence type="ECO:0000256" key="1">
    <source>
        <dbReference type="SAM" id="MobiDB-lite"/>
    </source>
</evidence>
<feature type="region of interest" description="Disordered" evidence="1">
    <location>
        <begin position="400"/>
        <end position="424"/>
    </location>
</feature>
<sequence>MGDTSKSGVTPLVPPPDLSSTCTGSPPTCTGDCTCNNPASATSMPVAPPEQMAAGHHPWQAVFIALREVELRAPPKRPKSHDRTAKNTTKGKTRDRGAAGKEWGWDELHGTTFKRLDPASWQRKRQRLWDILPHLPGCPTGALPTTQLDDGTSQTTASGIDRAQVDAVQSAMSRSGPIEVYSENDAVSKWLTSYNKTYEVILQQLARHILGEDANVATHYDVTGESVGIEGATCRPDLFSEVKLELPRENGASQEGDSVDMDVDDDGDSSGAENGDSEWDESDGEENRDEDSSHDVVESSGTTISSGKPSHSNGSSSDCTTQSSCKPESSRGKAAGLPRRCHLTMTEAKAVEVLPDSIFDKLDEDYIPNDNEPHIQAIVYEKETIDKAVKDVRACTRAARRGRQPNLAKTTATSTSSRTTKKTKQKAIKFIRLDNETRSSARIAEKAAAAATATGVEPPPALGTGPIMKGPLRAAALNVSEVLSYLNVFGSRNGILTSIVRHAPVLLRSGKGEQKCALVGATSGHRTTLNPNGMKVPPTPTLLEMRLTLDADELYSIAKSRKTILDDEGHQGDDHSRPPPLLRSDVGGHVLNDRAPGAITPDCESDTASGSGSDEEMDVDNWDQPDLFDGETFDEDDRVILEHQCREPGAPGVVAEQA</sequence>
<dbReference type="KEGG" id="tasa:A1Q1_00637"/>
<feature type="compositionally biased region" description="Acidic residues" evidence="1">
    <location>
        <begin position="613"/>
        <end position="635"/>
    </location>
</feature>
<protein>
    <submittedName>
        <fullName evidence="2">Uncharacterized protein</fullName>
    </submittedName>
</protein>
<feature type="region of interest" description="Disordered" evidence="1">
    <location>
        <begin position="247"/>
        <end position="337"/>
    </location>
</feature>
<feature type="compositionally biased region" description="Basic and acidic residues" evidence="1">
    <location>
        <begin position="565"/>
        <end position="577"/>
    </location>
</feature>
<dbReference type="VEuPathDB" id="FungiDB:A1Q1_00637"/>
<feature type="compositionally biased region" description="Low complexity" evidence="1">
    <location>
        <begin position="305"/>
        <end position="317"/>
    </location>
</feature>
<feature type="compositionally biased region" description="Low complexity" evidence="1">
    <location>
        <begin position="408"/>
        <end position="418"/>
    </location>
</feature>
<name>J4UFL6_TRIAS</name>
<feature type="region of interest" description="Disordered" evidence="1">
    <location>
        <begin position="72"/>
        <end position="99"/>
    </location>
</feature>
<feature type="compositionally biased region" description="Polar residues" evidence="1">
    <location>
        <begin position="318"/>
        <end position="327"/>
    </location>
</feature>
<evidence type="ECO:0000313" key="2">
    <source>
        <dbReference type="EMBL" id="EJT50170.1"/>
    </source>
</evidence>
<feature type="region of interest" description="Disordered" evidence="1">
    <location>
        <begin position="1"/>
        <end position="26"/>
    </location>
</feature>
<evidence type="ECO:0000313" key="3">
    <source>
        <dbReference type="Proteomes" id="UP000002748"/>
    </source>
</evidence>
<dbReference type="RefSeq" id="XP_014181427.1">
    <property type="nucleotide sequence ID" value="XM_014325952.1"/>
</dbReference>
<reference evidence="2 3" key="1">
    <citation type="journal article" date="2012" name="Eukaryot. Cell">
        <title>Draft genome sequence of CBS 2479, the standard type strain of Trichosporon asahii.</title>
        <authorList>
            <person name="Yang R.Y."/>
            <person name="Li H.T."/>
            <person name="Zhu H."/>
            <person name="Zhou G.P."/>
            <person name="Wang M."/>
            <person name="Wang L."/>
        </authorList>
    </citation>
    <scope>NUCLEOTIDE SEQUENCE [LARGE SCALE GENOMIC DNA]</scope>
    <source>
        <strain evidence="3">ATCC 90039 / CBS 2479 / JCM 2466 / KCTC 7840 / NCYC 2677 / UAMH 7654</strain>
    </source>
</reference>
<feature type="compositionally biased region" description="Acidic residues" evidence="1">
    <location>
        <begin position="257"/>
        <end position="268"/>
    </location>
</feature>
<dbReference type="Proteomes" id="UP000002748">
    <property type="component" value="Unassembled WGS sequence"/>
</dbReference>
<gene>
    <name evidence="2" type="ORF">A1Q1_00637</name>
</gene>
<dbReference type="EMBL" id="ALBS01000126">
    <property type="protein sequence ID" value="EJT50170.1"/>
    <property type="molecule type" value="Genomic_DNA"/>
</dbReference>
<feature type="compositionally biased region" description="Acidic residues" evidence="1">
    <location>
        <begin position="275"/>
        <end position="289"/>
    </location>
</feature>
<dbReference type="GeneID" id="25984151"/>
<organism evidence="2 3">
    <name type="scientific">Trichosporon asahii var. asahii (strain ATCC 90039 / CBS 2479 / JCM 2466 / KCTC 7840 / NBRC 103889/ NCYC 2677 / UAMH 7654)</name>
    <name type="common">Yeast</name>
    <dbReference type="NCBI Taxonomy" id="1186058"/>
    <lineage>
        <taxon>Eukaryota</taxon>
        <taxon>Fungi</taxon>
        <taxon>Dikarya</taxon>
        <taxon>Basidiomycota</taxon>
        <taxon>Agaricomycotina</taxon>
        <taxon>Tremellomycetes</taxon>
        <taxon>Trichosporonales</taxon>
        <taxon>Trichosporonaceae</taxon>
        <taxon>Trichosporon</taxon>
    </lineage>
</organism>
<dbReference type="AlphaFoldDB" id="J4UFL6"/>